<evidence type="ECO:0000256" key="2">
    <source>
        <dbReference type="ARBA" id="ARBA00022737"/>
    </source>
</evidence>
<name>A0ABV0WH75_9TELE</name>
<dbReference type="Gene3D" id="3.40.50.300">
    <property type="entry name" value="P-loop containing nucleotide triphosphate hydrolases"/>
    <property type="match status" value="1"/>
</dbReference>
<evidence type="ECO:0000256" key="4">
    <source>
        <dbReference type="ARBA" id="ARBA00022801"/>
    </source>
</evidence>
<accession>A0ABV0WH75</accession>
<protein>
    <recommendedName>
        <fullName evidence="1">RNA helicase</fullName>
        <ecNumber evidence="1">3.6.4.13</ecNumber>
    </recommendedName>
</protein>
<keyword evidence="5" id="KW-0347">Helicase</keyword>
<sequence>MSMSPIPTVLHRKNYHTLFPSDRYSWPAVARGCNTLIISQNADEPLGYLIPLLTHILLNSILLSQLSSSGPIAVLLCQGWEKAQVVYDLLEDSNVSRTLHPVIVLVGTGKDEVKAVKIPKNCLVLVTTPFTFVRLLSCHCFLFLRLHHLLLDEADQLFTLAPDQMATILQHFQKVSASEEKTSCPRQLVAAAKKWTSPMEDLISCHMPNPSIVITVPVEAALYGNIQQVILMTFESNKISVLLGALDFSPDVGQKTLIVANSVQEVEDVFKVKIVLSFHPTILLCTIFCI</sequence>
<keyword evidence="9" id="KW-1185">Reference proteome</keyword>
<evidence type="ECO:0000256" key="5">
    <source>
        <dbReference type="ARBA" id="ARBA00022806"/>
    </source>
</evidence>
<evidence type="ECO:0000313" key="8">
    <source>
        <dbReference type="EMBL" id="MEQ2268056.1"/>
    </source>
</evidence>
<evidence type="ECO:0000313" key="9">
    <source>
        <dbReference type="Proteomes" id="UP001444071"/>
    </source>
</evidence>
<gene>
    <name evidence="8" type="ORF">XENORESO_014434</name>
</gene>
<keyword evidence="4" id="KW-0378">Hydrolase</keyword>
<evidence type="ECO:0000256" key="6">
    <source>
        <dbReference type="ARBA" id="ARBA00022840"/>
    </source>
</evidence>
<evidence type="ECO:0000256" key="3">
    <source>
        <dbReference type="ARBA" id="ARBA00022741"/>
    </source>
</evidence>
<dbReference type="PANTHER" id="PTHR22655">
    <property type="entry name" value="ATP-DEPENDENT RNA HELICASE TDRD12-RELATED"/>
    <property type="match status" value="1"/>
</dbReference>
<keyword evidence="2" id="KW-0677">Repeat</keyword>
<evidence type="ECO:0000256" key="1">
    <source>
        <dbReference type="ARBA" id="ARBA00012552"/>
    </source>
</evidence>
<keyword evidence="3" id="KW-0547">Nucleotide-binding</keyword>
<keyword evidence="6" id="KW-0067">ATP-binding</keyword>
<dbReference type="PANTHER" id="PTHR22655:SF2">
    <property type="entry name" value="ATP-DEPENDENT RNA HELICASE TDRD12-RELATED"/>
    <property type="match status" value="1"/>
</dbReference>
<comment type="catalytic activity">
    <reaction evidence="7">
        <text>ATP + H2O = ADP + phosphate + H(+)</text>
        <dbReference type="Rhea" id="RHEA:13065"/>
        <dbReference type="ChEBI" id="CHEBI:15377"/>
        <dbReference type="ChEBI" id="CHEBI:15378"/>
        <dbReference type="ChEBI" id="CHEBI:30616"/>
        <dbReference type="ChEBI" id="CHEBI:43474"/>
        <dbReference type="ChEBI" id="CHEBI:456216"/>
        <dbReference type="EC" id="3.6.4.13"/>
    </reaction>
</comment>
<reference evidence="8 9" key="1">
    <citation type="submission" date="2021-06" db="EMBL/GenBank/DDBJ databases">
        <authorList>
            <person name="Palmer J.M."/>
        </authorList>
    </citation>
    <scope>NUCLEOTIDE SEQUENCE [LARGE SCALE GENOMIC DNA]</scope>
    <source>
        <strain evidence="8 9">XR_2019</strain>
        <tissue evidence="8">Muscle</tissue>
    </source>
</reference>
<proteinExistence type="predicted"/>
<dbReference type="EC" id="3.6.4.13" evidence="1"/>
<dbReference type="EMBL" id="JAHRIM010044603">
    <property type="protein sequence ID" value="MEQ2268056.1"/>
    <property type="molecule type" value="Genomic_DNA"/>
</dbReference>
<comment type="caution">
    <text evidence="8">The sequence shown here is derived from an EMBL/GenBank/DDBJ whole genome shotgun (WGS) entry which is preliminary data.</text>
</comment>
<organism evidence="8 9">
    <name type="scientific">Xenotaenia resolanae</name>
    <dbReference type="NCBI Taxonomy" id="208358"/>
    <lineage>
        <taxon>Eukaryota</taxon>
        <taxon>Metazoa</taxon>
        <taxon>Chordata</taxon>
        <taxon>Craniata</taxon>
        <taxon>Vertebrata</taxon>
        <taxon>Euteleostomi</taxon>
        <taxon>Actinopterygii</taxon>
        <taxon>Neopterygii</taxon>
        <taxon>Teleostei</taxon>
        <taxon>Neoteleostei</taxon>
        <taxon>Acanthomorphata</taxon>
        <taxon>Ovalentaria</taxon>
        <taxon>Atherinomorphae</taxon>
        <taxon>Cyprinodontiformes</taxon>
        <taxon>Goodeidae</taxon>
        <taxon>Xenotaenia</taxon>
    </lineage>
</organism>
<dbReference type="InterPro" id="IPR027417">
    <property type="entry name" value="P-loop_NTPase"/>
</dbReference>
<dbReference type="SUPFAM" id="SSF52540">
    <property type="entry name" value="P-loop containing nucleoside triphosphate hydrolases"/>
    <property type="match status" value="1"/>
</dbReference>
<dbReference type="Proteomes" id="UP001444071">
    <property type="component" value="Unassembled WGS sequence"/>
</dbReference>
<evidence type="ECO:0000256" key="7">
    <source>
        <dbReference type="ARBA" id="ARBA00047984"/>
    </source>
</evidence>